<dbReference type="PANTHER" id="PTHR37953">
    <property type="entry name" value="UPF0127 PROTEIN MJ1496"/>
    <property type="match status" value="1"/>
</dbReference>
<protein>
    <recommendedName>
        <fullName evidence="3">DUF192 domain-containing protein</fullName>
    </recommendedName>
</protein>
<evidence type="ECO:0000313" key="1">
    <source>
        <dbReference type="EMBL" id="ACB40684.1"/>
    </source>
</evidence>
<gene>
    <name evidence="1" type="ordered locus">Tneu_1766</name>
</gene>
<dbReference type="PANTHER" id="PTHR37953:SF1">
    <property type="entry name" value="UPF0127 PROTEIN MJ1496"/>
    <property type="match status" value="1"/>
</dbReference>
<dbReference type="KEGG" id="tne:Tneu_1766"/>
<keyword evidence="2" id="KW-1185">Reference proteome</keyword>
<dbReference type="Pfam" id="PF02643">
    <property type="entry name" value="DUF192"/>
    <property type="match status" value="1"/>
</dbReference>
<dbReference type="Gene3D" id="2.60.120.1140">
    <property type="entry name" value="Protein of unknown function DUF192"/>
    <property type="match status" value="1"/>
</dbReference>
<name>B1YAY4_PYRNV</name>
<organism evidence="1 2">
    <name type="scientific">Pyrobaculum neutrophilum (strain DSM 2338 / JCM 9278 / NBRC 100436 / V24Sta)</name>
    <name type="common">Thermoproteus neutrophilus</name>
    <dbReference type="NCBI Taxonomy" id="444157"/>
    <lineage>
        <taxon>Archaea</taxon>
        <taxon>Thermoproteota</taxon>
        <taxon>Thermoprotei</taxon>
        <taxon>Thermoproteales</taxon>
        <taxon>Thermoproteaceae</taxon>
        <taxon>Pyrobaculum</taxon>
    </lineage>
</organism>
<dbReference type="HOGENOM" id="CLU_1870818_0_0_2"/>
<dbReference type="OrthoDB" id="6763at2157"/>
<dbReference type="InterPro" id="IPR038695">
    <property type="entry name" value="Saro_0823-like_sf"/>
</dbReference>
<dbReference type="GeneID" id="6165527"/>
<dbReference type="AlphaFoldDB" id="B1YAY4"/>
<dbReference type="STRING" id="444157.Tneu_1766"/>
<proteinExistence type="predicted"/>
<evidence type="ECO:0008006" key="3">
    <source>
        <dbReference type="Google" id="ProtNLM"/>
    </source>
</evidence>
<evidence type="ECO:0000313" key="2">
    <source>
        <dbReference type="Proteomes" id="UP000001694"/>
    </source>
</evidence>
<dbReference type="eggNOG" id="arCOG03115">
    <property type="taxonomic scope" value="Archaea"/>
</dbReference>
<dbReference type="InterPro" id="IPR003795">
    <property type="entry name" value="DUF192"/>
</dbReference>
<reference evidence="1" key="1">
    <citation type="submission" date="2008-03" db="EMBL/GenBank/DDBJ databases">
        <title>Complete sequence of Thermoproteus neutrophilus V24Sta.</title>
        <authorList>
            <consortium name="US DOE Joint Genome Institute"/>
            <person name="Copeland A."/>
            <person name="Lucas S."/>
            <person name="Lapidus A."/>
            <person name="Glavina del Rio T."/>
            <person name="Dalin E."/>
            <person name="Tice H."/>
            <person name="Bruce D."/>
            <person name="Goodwin L."/>
            <person name="Pitluck S."/>
            <person name="Sims D."/>
            <person name="Brettin T."/>
            <person name="Detter J.C."/>
            <person name="Han C."/>
            <person name="Kuske C.R."/>
            <person name="Schmutz J."/>
            <person name="Larimer F."/>
            <person name="Land M."/>
            <person name="Hauser L."/>
            <person name="Kyrpides N."/>
            <person name="Mikhailova N."/>
            <person name="Biddle J.F."/>
            <person name="Zhang Z."/>
            <person name="Fitz-Gibbon S.T."/>
            <person name="Lowe T.M."/>
            <person name="Saltikov C."/>
            <person name="House C.H."/>
            <person name="Richardson P."/>
        </authorList>
    </citation>
    <scope>NUCLEOTIDE SEQUENCE [LARGE SCALE GENOMIC DNA]</scope>
    <source>
        <strain evidence="1">V24Sta</strain>
    </source>
</reference>
<dbReference type="Proteomes" id="UP000001694">
    <property type="component" value="Chromosome"/>
</dbReference>
<dbReference type="EMBL" id="CP001014">
    <property type="protein sequence ID" value="ACB40684.1"/>
    <property type="molecule type" value="Genomic_DNA"/>
</dbReference>
<accession>B1YAY4</accession>
<sequence length="136" mass="14806">MALWLIVGVAIALASPFTNTAVVELDGAKYAVYTADNLARWTIGYMNVTAYDPRGVGAVGMLFVFPKNSTYCFWMKNTYLPLRMVWIAGETVTQSALAAPLDTTPICGYGDKVLELRPDLPPPAVVAVERPRRPGP</sequence>
<dbReference type="RefSeq" id="WP_012351103.1">
    <property type="nucleotide sequence ID" value="NC_010525.1"/>
</dbReference>